<evidence type="ECO:0000313" key="3">
    <source>
        <dbReference type="Proteomes" id="UP001066276"/>
    </source>
</evidence>
<protein>
    <submittedName>
        <fullName evidence="2">Uncharacterized protein</fullName>
    </submittedName>
</protein>
<proteinExistence type="predicted"/>
<evidence type="ECO:0000256" key="1">
    <source>
        <dbReference type="SAM" id="MobiDB-lite"/>
    </source>
</evidence>
<comment type="caution">
    <text evidence="2">The sequence shown here is derived from an EMBL/GenBank/DDBJ whole genome shotgun (WGS) entry which is preliminary data.</text>
</comment>
<keyword evidence="3" id="KW-1185">Reference proteome</keyword>
<sequence length="190" mass="21003">MFQNAPRGAYAPPVSREKRRVAKAACATLALLVLRTKLIASRGTRLPLPGREDASLRLRIQFLAHLACRKLSEEPLKGSRTKEEKNVTGTKKINPIKTNLHQRRIQNVRCTLHQRGIQNVRCTPPRKPAEVPARKNSTTAGCCQHPLRHLQNSTTPAPKSNISKPGTTGGPIPMRSKQKIPQVGNPWVLG</sequence>
<feature type="compositionally biased region" description="Polar residues" evidence="1">
    <location>
        <begin position="150"/>
        <end position="166"/>
    </location>
</feature>
<feature type="region of interest" description="Disordered" evidence="1">
    <location>
        <begin position="121"/>
        <end position="190"/>
    </location>
</feature>
<dbReference type="EMBL" id="JANPWB010000001">
    <property type="protein sequence ID" value="KAJ1217222.1"/>
    <property type="molecule type" value="Genomic_DNA"/>
</dbReference>
<evidence type="ECO:0000313" key="2">
    <source>
        <dbReference type="EMBL" id="KAJ1217222.1"/>
    </source>
</evidence>
<organism evidence="2 3">
    <name type="scientific">Pleurodeles waltl</name>
    <name type="common">Iberian ribbed newt</name>
    <dbReference type="NCBI Taxonomy" id="8319"/>
    <lineage>
        <taxon>Eukaryota</taxon>
        <taxon>Metazoa</taxon>
        <taxon>Chordata</taxon>
        <taxon>Craniata</taxon>
        <taxon>Vertebrata</taxon>
        <taxon>Euteleostomi</taxon>
        <taxon>Amphibia</taxon>
        <taxon>Batrachia</taxon>
        <taxon>Caudata</taxon>
        <taxon>Salamandroidea</taxon>
        <taxon>Salamandridae</taxon>
        <taxon>Pleurodelinae</taxon>
        <taxon>Pleurodeles</taxon>
    </lineage>
</organism>
<gene>
    <name evidence="2" type="ORF">NDU88_004817</name>
</gene>
<dbReference type="AlphaFoldDB" id="A0AAV7WT02"/>
<accession>A0AAV7WT02</accession>
<name>A0AAV7WT02_PLEWA</name>
<dbReference type="Proteomes" id="UP001066276">
    <property type="component" value="Chromosome 1_1"/>
</dbReference>
<reference evidence="2" key="1">
    <citation type="journal article" date="2022" name="bioRxiv">
        <title>Sequencing and chromosome-scale assembly of the giantPleurodeles waltlgenome.</title>
        <authorList>
            <person name="Brown T."/>
            <person name="Elewa A."/>
            <person name="Iarovenko S."/>
            <person name="Subramanian E."/>
            <person name="Araus A.J."/>
            <person name="Petzold A."/>
            <person name="Susuki M."/>
            <person name="Suzuki K.-i.T."/>
            <person name="Hayashi T."/>
            <person name="Toyoda A."/>
            <person name="Oliveira C."/>
            <person name="Osipova E."/>
            <person name="Leigh N.D."/>
            <person name="Simon A."/>
            <person name="Yun M.H."/>
        </authorList>
    </citation>
    <scope>NUCLEOTIDE SEQUENCE</scope>
    <source>
        <strain evidence="2">20211129_DDA</strain>
        <tissue evidence="2">Liver</tissue>
    </source>
</reference>